<proteinExistence type="predicted"/>
<keyword evidence="2 5" id="KW-0812">Transmembrane</keyword>
<dbReference type="InterPro" id="IPR051533">
    <property type="entry name" value="WaaL-like"/>
</dbReference>
<reference evidence="8" key="1">
    <citation type="journal article" date="2019" name="Int. J. Syst. Evol. Microbiol.">
        <title>The Global Catalogue of Microorganisms (GCM) 10K type strain sequencing project: providing services to taxonomists for standard genome sequencing and annotation.</title>
        <authorList>
            <consortium name="The Broad Institute Genomics Platform"/>
            <consortium name="The Broad Institute Genome Sequencing Center for Infectious Disease"/>
            <person name="Wu L."/>
            <person name="Ma J."/>
        </authorList>
    </citation>
    <scope>NUCLEOTIDE SEQUENCE [LARGE SCALE GENOMIC DNA]</scope>
    <source>
        <strain evidence="8">JCM 17561</strain>
    </source>
</reference>
<comment type="caution">
    <text evidence="7">The sequence shown here is derived from an EMBL/GenBank/DDBJ whole genome shotgun (WGS) entry which is preliminary data.</text>
</comment>
<keyword evidence="8" id="KW-1185">Reference proteome</keyword>
<evidence type="ECO:0000256" key="1">
    <source>
        <dbReference type="ARBA" id="ARBA00004141"/>
    </source>
</evidence>
<keyword evidence="4 5" id="KW-0472">Membrane</keyword>
<evidence type="ECO:0000256" key="4">
    <source>
        <dbReference type="ARBA" id="ARBA00023136"/>
    </source>
</evidence>
<evidence type="ECO:0000256" key="5">
    <source>
        <dbReference type="SAM" id="Phobius"/>
    </source>
</evidence>
<feature type="transmembrane region" description="Helical" evidence="5">
    <location>
        <begin position="120"/>
        <end position="139"/>
    </location>
</feature>
<keyword evidence="3 5" id="KW-1133">Transmembrane helix</keyword>
<dbReference type="Proteomes" id="UP001501627">
    <property type="component" value="Unassembled WGS sequence"/>
</dbReference>
<sequence>MQAYQESSIYMNRSDEERANSSVGLRLDYWKLAWAMGKERPWLGWGDEYTQEKQRRVAAGEAHPRVLELGHAHNEFLDMFSKRGLIGVGALLLFYGVPMALFWPSKRRCNGGRDAIDRDALALCFVGLSIPVLYLGFGWTQVFFAHNSGNLFYLLMISIVYAALQIYAGDHDSTKK</sequence>
<evidence type="ECO:0000256" key="3">
    <source>
        <dbReference type="ARBA" id="ARBA00022989"/>
    </source>
</evidence>
<dbReference type="InterPro" id="IPR007016">
    <property type="entry name" value="O-antigen_ligase-rel_domated"/>
</dbReference>
<organism evidence="7 8">
    <name type="scientific">Comamonas faecalis</name>
    <dbReference type="NCBI Taxonomy" id="1387849"/>
    <lineage>
        <taxon>Bacteria</taxon>
        <taxon>Pseudomonadati</taxon>
        <taxon>Pseudomonadota</taxon>
        <taxon>Betaproteobacteria</taxon>
        <taxon>Burkholderiales</taxon>
        <taxon>Comamonadaceae</taxon>
        <taxon>Comamonas</taxon>
    </lineage>
</organism>
<protein>
    <recommendedName>
        <fullName evidence="6">O-antigen ligase-related domain-containing protein</fullName>
    </recommendedName>
</protein>
<comment type="subcellular location">
    <subcellularLocation>
        <location evidence="1">Membrane</location>
        <topology evidence="1">Multi-pass membrane protein</topology>
    </subcellularLocation>
</comment>
<dbReference type="Pfam" id="PF04932">
    <property type="entry name" value="Wzy_C"/>
    <property type="match status" value="1"/>
</dbReference>
<feature type="transmembrane region" description="Helical" evidence="5">
    <location>
        <begin position="84"/>
        <end position="104"/>
    </location>
</feature>
<feature type="transmembrane region" description="Helical" evidence="5">
    <location>
        <begin position="151"/>
        <end position="168"/>
    </location>
</feature>
<gene>
    <name evidence="7" type="ORF">GCM10022279_07860</name>
</gene>
<dbReference type="EMBL" id="BAABBP010000005">
    <property type="protein sequence ID" value="GAA3987290.1"/>
    <property type="molecule type" value="Genomic_DNA"/>
</dbReference>
<evidence type="ECO:0000313" key="8">
    <source>
        <dbReference type="Proteomes" id="UP001501627"/>
    </source>
</evidence>
<dbReference type="PANTHER" id="PTHR37422:SF17">
    <property type="entry name" value="O-ANTIGEN LIGASE"/>
    <property type="match status" value="1"/>
</dbReference>
<dbReference type="PANTHER" id="PTHR37422">
    <property type="entry name" value="TEICHURONIC ACID BIOSYNTHESIS PROTEIN TUAE"/>
    <property type="match status" value="1"/>
</dbReference>
<evidence type="ECO:0000256" key="2">
    <source>
        <dbReference type="ARBA" id="ARBA00022692"/>
    </source>
</evidence>
<accession>A0ABP7QUF7</accession>
<evidence type="ECO:0000313" key="7">
    <source>
        <dbReference type="EMBL" id="GAA3987290.1"/>
    </source>
</evidence>
<evidence type="ECO:0000259" key="6">
    <source>
        <dbReference type="Pfam" id="PF04932"/>
    </source>
</evidence>
<name>A0ABP7QUF7_9BURK</name>
<feature type="domain" description="O-antigen ligase-related" evidence="6">
    <location>
        <begin position="17"/>
        <end position="91"/>
    </location>
</feature>